<proteinExistence type="inferred from homology"/>
<dbReference type="RefSeq" id="WP_341985384.1">
    <property type="nucleotide sequence ID" value="NZ_JBBYAF010000037.1"/>
</dbReference>
<comment type="catalytic activity">
    <reaction evidence="7 8">
        <text>carbamoyl phosphate + L-ornithine = L-citrulline + phosphate + H(+)</text>
        <dbReference type="Rhea" id="RHEA:19513"/>
        <dbReference type="ChEBI" id="CHEBI:15378"/>
        <dbReference type="ChEBI" id="CHEBI:43474"/>
        <dbReference type="ChEBI" id="CHEBI:46911"/>
        <dbReference type="ChEBI" id="CHEBI:57743"/>
        <dbReference type="ChEBI" id="CHEBI:58228"/>
        <dbReference type="EC" id="2.1.3.3"/>
    </reaction>
</comment>
<dbReference type="InterPro" id="IPR006130">
    <property type="entry name" value="Asp/Orn_carbamoylTrfase"/>
</dbReference>
<feature type="binding site" evidence="8">
    <location>
        <begin position="241"/>
        <end position="242"/>
    </location>
    <ligand>
        <name>L-ornithine</name>
        <dbReference type="ChEBI" id="CHEBI:46911"/>
    </ligand>
</feature>
<comment type="similarity">
    <text evidence="3 8">Belongs to the aspartate/ornithine carbamoyltransferase superfamily. OTCase family.</text>
</comment>
<dbReference type="InterPro" id="IPR036901">
    <property type="entry name" value="Asp/Orn_carbamoylTrfase_sf"/>
</dbReference>
<dbReference type="SUPFAM" id="SSF53671">
    <property type="entry name" value="Aspartate/ornithine carbamoyltransferase"/>
    <property type="match status" value="1"/>
</dbReference>
<dbReference type="EC" id="2.1.3.3" evidence="4 8"/>
<dbReference type="Proteomes" id="UP001389717">
    <property type="component" value="Unassembled WGS sequence"/>
</dbReference>
<evidence type="ECO:0000259" key="9">
    <source>
        <dbReference type="Pfam" id="PF00185"/>
    </source>
</evidence>
<dbReference type="Pfam" id="PF02729">
    <property type="entry name" value="OTCace_N"/>
    <property type="match status" value="1"/>
</dbReference>
<dbReference type="InterPro" id="IPR002292">
    <property type="entry name" value="Orn/put_carbamltrans"/>
</dbReference>
<reference evidence="11 12" key="1">
    <citation type="submission" date="2024-04" db="EMBL/GenBank/DDBJ databases">
        <title>Bacillus oryzaecorticis sp. nov., a moderately halophilic bacterium isolated from rice husks.</title>
        <authorList>
            <person name="Zhu H.-S."/>
        </authorList>
    </citation>
    <scope>NUCLEOTIDE SEQUENCE [LARGE SCALE GENOMIC DNA]</scope>
    <source>
        <strain evidence="11 12">ZC255</strain>
    </source>
</reference>
<evidence type="ECO:0000259" key="10">
    <source>
        <dbReference type="Pfam" id="PF02729"/>
    </source>
</evidence>
<feature type="binding site" evidence="8">
    <location>
        <begin position="64"/>
        <end position="67"/>
    </location>
    <ligand>
        <name>carbamoyl phosphate</name>
        <dbReference type="ChEBI" id="CHEBI:58228"/>
    </ligand>
</feature>
<feature type="binding site" evidence="8">
    <location>
        <position position="173"/>
    </location>
    <ligand>
        <name>L-ornithine</name>
        <dbReference type="ChEBI" id="CHEBI:46911"/>
    </ligand>
</feature>
<gene>
    <name evidence="11" type="primary">argF</name>
    <name evidence="11" type="ORF">AAEO50_16430</name>
</gene>
<feature type="binding site" evidence="8">
    <location>
        <begin position="142"/>
        <end position="145"/>
    </location>
    <ligand>
        <name>carbamoyl phosphate</name>
        <dbReference type="ChEBI" id="CHEBI:58228"/>
    </ligand>
</feature>
<evidence type="ECO:0000256" key="4">
    <source>
        <dbReference type="ARBA" id="ARBA00013007"/>
    </source>
</evidence>
<feature type="binding site" evidence="8">
    <location>
        <position position="115"/>
    </location>
    <ligand>
        <name>carbamoyl phosphate</name>
        <dbReference type="ChEBI" id="CHEBI:58228"/>
    </ligand>
</feature>
<protein>
    <recommendedName>
        <fullName evidence="5 8">Ornithine carbamoyltransferase</fullName>
        <shortName evidence="8">OTCase</shortName>
        <ecNumber evidence="4 8">2.1.3.3</ecNumber>
    </recommendedName>
</protein>
<comment type="caution">
    <text evidence="11">The sequence shown here is derived from an EMBL/GenBank/DDBJ whole genome shotgun (WGS) entry which is preliminary data.</text>
</comment>
<comment type="function">
    <text evidence="1">Reversibly catalyzes the transfer of the carbamoyl group from carbamoyl phosphate (CP) to the N(epsilon) atom of ornithine (ORN) to produce L-citrulline.</text>
</comment>
<keyword evidence="6 8" id="KW-0808">Transferase</keyword>
<dbReference type="GO" id="GO:0004585">
    <property type="term" value="F:ornithine carbamoyltransferase activity"/>
    <property type="evidence" value="ECO:0007669"/>
    <property type="project" value="UniProtKB-EC"/>
</dbReference>
<dbReference type="InterPro" id="IPR006132">
    <property type="entry name" value="Asp/Orn_carbamoyltranf_P-bd"/>
</dbReference>
<dbReference type="InterPro" id="IPR006131">
    <property type="entry name" value="Asp_carbamoyltransf_Asp/Orn-bd"/>
</dbReference>
<dbReference type="PRINTS" id="PR00100">
    <property type="entry name" value="AOTCASE"/>
</dbReference>
<evidence type="ECO:0000256" key="2">
    <source>
        <dbReference type="ARBA" id="ARBA00004975"/>
    </source>
</evidence>
<feature type="binding site" evidence="8">
    <location>
        <position position="237"/>
    </location>
    <ligand>
        <name>L-ornithine</name>
        <dbReference type="ChEBI" id="CHEBI:46911"/>
    </ligand>
</feature>
<feature type="domain" description="Aspartate/ornithine carbamoyltransferase Asp/Orn-binding" evidence="9">
    <location>
        <begin position="162"/>
        <end position="315"/>
    </location>
</feature>
<dbReference type="PRINTS" id="PR00102">
    <property type="entry name" value="OTCASE"/>
</dbReference>
<dbReference type="Pfam" id="PF00185">
    <property type="entry name" value="OTCace"/>
    <property type="match status" value="1"/>
</dbReference>
<accession>A0ABU9KCM5</accession>
<dbReference type="HAMAP" id="MF_01109">
    <property type="entry name" value="OTCase"/>
    <property type="match status" value="1"/>
</dbReference>
<feature type="domain" description="Aspartate/ornithine carbamoyltransferase carbamoyl-P binding" evidence="10">
    <location>
        <begin position="19"/>
        <end position="155"/>
    </location>
</feature>
<comment type="pathway">
    <text evidence="2">Amino-acid biosynthesis; L-arginine biosynthesis; L-arginine from L-ornithine and carbamoyl phosphate: step 1/3.</text>
</comment>
<dbReference type="Gene3D" id="3.40.50.1370">
    <property type="entry name" value="Aspartate/ornithine carbamoyltransferase"/>
    <property type="match status" value="2"/>
</dbReference>
<dbReference type="EMBL" id="JBBYAF010000037">
    <property type="protein sequence ID" value="MEL3973872.1"/>
    <property type="molecule type" value="Genomic_DNA"/>
</dbReference>
<evidence type="ECO:0000256" key="5">
    <source>
        <dbReference type="ARBA" id="ARBA00016634"/>
    </source>
</evidence>
<dbReference type="PANTHER" id="PTHR45753">
    <property type="entry name" value="ORNITHINE CARBAMOYLTRANSFERASE, MITOCHONDRIAL"/>
    <property type="match status" value="1"/>
</dbReference>
<evidence type="ECO:0000256" key="8">
    <source>
        <dbReference type="HAMAP-Rule" id="MF_01109"/>
    </source>
</evidence>
<evidence type="ECO:0000256" key="1">
    <source>
        <dbReference type="ARBA" id="ARBA00003822"/>
    </source>
</evidence>
<keyword evidence="12" id="KW-1185">Reference proteome</keyword>
<dbReference type="NCBIfam" id="NF001986">
    <property type="entry name" value="PRK00779.1"/>
    <property type="match status" value="1"/>
</dbReference>
<evidence type="ECO:0000313" key="11">
    <source>
        <dbReference type="EMBL" id="MEL3973872.1"/>
    </source>
</evidence>
<organism evidence="11 12">
    <name type="scientific">Rossellomorea oryzaecorticis</name>
    <dbReference type="NCBI Taxonomy" id="1396505"/>
    <lineage>
        <taxon>Bacteria</taxon>
        <taxon>Bacillati</taxon>
        <taxon>Bacillota</taxon>
        <taxon>Bacilli</taxon>
        <taxon>Bacillales</taxon>
        <taxon>Bacillaceae</taxon>
        <taxon>Rossellomorea</taxon>
    </lineage>
</organism>
<evidence type="ECO:0000256" key="6">
    <source>
        <dbReference type="ARBA" id="ARBA00022679"/>
    </source>
</evidence>
<keyword evidence="8" id="KW-0963">Cytoplasm</keyword>
<dbReference type="PANTHER" id="PTHR45753:SF3">
    <property type="entry name" value="ORNITHINE TRANSCARBAMYLASE, MITOCHONDRIAL"/>
    <property type="match status" value="1"/>
</dbReference>
<dbReference type="PROSITE" id="PS00097">
    <property type="entry name" value="CARBAMOYLTRANSFERASE"/>
    <property type="match status" value="1"/>
</dbReference>
<comment type="subcellular location">
    <subcellularLocation>
        <location evidence="8">Cytoplasm</location>
    </subcellularLocation>
</comment>
<dbReference type="InterPro" id="IPR024904">
    <property type="entry name" value="OTCase_ArgI"/>
</dbReference>
<feature type="binding site" evidence="8">
    <location>
        <position position="91"/>
    </location>
    <ligand>
        <name>carbamoyl phosphate</name>
        <dbReference type="ChEBI" id="CHEBI:58228"/>
    </ligand>
</feature>
<evidence type="ECO:0000313" key="12">
    <source>
        <dbReference type="Proteomes" id="UP001389717"/>
    </source>
</evidence>
<evidence type="ECO:0000256" key="7">
    <source>
        <dbReference type="ARBA" id="ARBA00048772"/>
    </source>
</evidence>
<evidence type="ECO:0000256" key="3">
    <source>
        <dbReference type="ARBA" id="ARBA00007805"/>
    </source>
</evidence>
<feature type="binding site" evidence="8">
    <location>
        <position position="305"/>
    </location>
    <ligand>
        <name>carbamoyl phosphate</name>
        <dbReference type="ChEBI" id="CHEBI:58228"/>
    </ligand>
</feature>
<feature type="binding site" evidence="8">
    <location>
        <begin position="277"/>
        <end position="278"/>
    </location>
    <ligand>
        <name>carbamoyl phosphate</name>
        <dbReference type="ChEBI" id="CHEBI:58228"/>
    </ligand>
</feature>
<dbReference type="NCBIfam" id="TIGR00658">
    <property type="entry name" value="orni_carb_tr"/>
    <property type="match status" value="1"/>
</dbReference>
<name>A0ABU9KCM5_9BACI</name>
<sequence length="319" mass="34872">MTKSNAVVSPFKKFSLKGRDLLTWLDYTTEEVHELLSLAEHLKKNPISKKLEGKTLGMIFEKSSTRTRVSFEAGMLQMGGHAIYLNSRDIQLGRGESIADTAKVLSAYVDAIMIRTFEHEKVAQLAEHASVPVINGLCDTYHPCQALADVLTIYEVKGQLAGLKVVYIGDGNNVAHSFMILCAKLGMDVVVSCPKGYEPDQEVIDATVELAQLSGGSFTLSYDPEEAAAGADIVYTDVWASMGQEEETVERLQIFEPYQVNEALLAHSSDDVKFLHCLPAHRGEEVTAEVIDGGKSAVFQQAENRLHVQKAILLSVLGG</sequence>